<evidence type="ECO:0000313" key="2">
    <source>
        <dbReference type="EMBL" id="PJZ74789.1"/>
    </source>
</evidence>
<sequence>MPYLIPVLFVISYLFVRKVWFHLRKIRTVAGIEKISLCLFEPDLFLPEVRVLYKYYFQGGVYFGSGYILLTDFLSREEYELYKNTDDLPVLEVGEFQIVSEEKIEHFLISKFPSIIVFIDPVEPYHSLIDCINAKSMEVPT</sequence>
<dbReference type="EMBL" id="NPDY01000001">
    <property type="protein sequence ID" value="PJZ71256.1"/>
    <property type="molecule type" value="Genomic_DNA"/>
</dbReference>
<organism evidence="2 4">
    <name type="scientific">Leptospira perolatii</name>
    <dbReference type="NCBI Taxonomy" id="2023191"/>
    <lineage>
        <taxon>Bacteria</taxon>
        <taxon>Pseudomonadati</taxon>
        <taxon>Spirochaetota</taxon>
        <taxon>Spirochaetia</taxon>
        <taxon>Leptospirales</taxon>
        <taxon>Leptospiraceae</taxon>
        <taxon>Leptospira</taxon>
    </lineage>
</organism>
<proteinExistence type="predicted"/>
<dbReference type="OrthoDB" id="334171at2"/>
<gene>
    <name evidence="1" type="ORF">CH360_01740</name>
    <name evidence="2" type="ORF">CH373_01740</name>
</gene>
<accession>A0A2M9ZS37</accession>
<evidence type="ECO:0000313" key="4">
    <source>
        <dbReference type="Proteomes" id="UP000231990"/>
    </source>
</evidence>
<name>A0A2M9ZS37_9LEPT</name>
<protein>
    <submittedName>
        <fullName evidence="2">Uncharacterized protein</fullName>
    </submittedName>
</protein>
<dbReference type="AlphaFoldDB" id="A0A2M9ZS37"/>
<evidence type="ECO:0000313" key="1">
    <source>
        <dbReference type="EMBL" id="PJZ71256.1"/>
    </source>
</evidence>
<comment type="caution">
    <text evidence="2">The sequence shown here is derived from an EMBL/GenBank/DDBJ whole genome shotgun (WGS) entry which is preliminary data.</text>
</comment>
<evidence type="ECO:0000313" key="3">
    <source>
        <dbReference type="Proteomes" id="UP000231962"/>
    </source>
</evidence>
<dbReference type="Proteomes" id="UP000231990">
    <property type="component" value="Unassembled WGS sequence"/>
</dbReference>
<keyword evidence="3" id="KW-1185">Reference proteome</keyword>
<dbReference type="RefSeq" id="WP_100712198.1">
    <property type="nucleotide sequence ID" value="NZ_NPDY01000001.1"/>
</dbReference>
<dbReference type="EMBL" id="NPDZ01000001">
    <property type="protein sequence ID" value="PJZ74789.1"/>
    <property type="molecule type" value="Genomic_DNA"/>
</dbReference>
<dbReference type="Proteomes" id="UP000231962">
    <property type="component" value="Unassembled WGS sequence"/>
</dbReference>
<reference evidence="3 4" key="1">
    <citation type="submission" date="2017-07" db="EMBL/GenBank/DDBJ databases">
        <title>Leptospira spp. isolated from tropical soils.</title>
        <authorList>
            <person name="Thibeaux R."/>
            <person name="Iraola G."/>
            <person name="Ferres I."/>
            <person name="Bierque E."/>
            <person name="Girault D."/>
            <person name="Soupe-Gilbert M.-E."/>
            <person name="Picardeau M."/>
            <person name="Goarant C."/>
        </authorList>
    </citation>
    <scope>NUCLEOTIDE SEQUENCE [LARGE SCALE GENOMIC DNA]</scope>
    <source>
        <strain evidence="2 4">FH1-B-B1</strain>
        <strain evidence="1 3">FH1-B-C1</strain>
    </source>
</reference>